<dbReference type="EMBL" id="LR877149">
    <property type="protein sequence ID" value="CAD2215554.1"/>
    <property type="molecule type" value="Genomic_DNA"/>
</dbReference>
<dbReference type="VEuPathDB" id="TriTrypDB:ADEAN_000300900"/>
<evidence type="ECO:0000313" key="2">
    <source>
        <dbReference type="Proteomes" id="UP000515908"/>
    </source>
</evidence>
<dbReference type="Proteomes" id="UP000515908">
    <property type="component" value="Chromosome 05"/>
</dbReference>
<reference evidence="1 2" key="1">
    <citation type="submission" date="2020-08" db="EMBL/GenBank/DDBJ databases">
        <authorList>
            <person name="Newling K."/>
            <person name="Davey J."/>
            <person name="Forrester S."/>
        </authorList>
    </citation>
    <scope>NUCLEOTIDE SEQUENCE [LARGE SCALE GENOMIC DNA]</scope>
    <source>
        <strain evidence="2">Crithidia deanei Carvalho (ATCC PRA-265)</strain>
    </source>
</reference>
<dbReference type="AlphaFoldDB" id="A0A7G2C8V5"/>
<evidence type="ECO:0000313" key="1">
    <source>
        <dbReference type="EMBL" id="CAD2215554.1"/>
    </source>
</evidence>
<sequence>MWVQNDSGTRTPSWAPHGVAYVGGYHTADLLPIVLPTLLKHLPVCCEAEGGSTTAGRTKKPSYMKGNTIQLEMEKRGCSVVGRDLVKVSTPLYADDKELPDRVEALLLFADPSVGYTELNGASSSGRRTVLRGAFGYSLPLLATSLPRVLIDTCRTLRQSHLDASGTPVASSALWISHIAHALGFQSDALLPLCSDESCRDGTLVQLIAQHVLEVLDGADAALTKQMNHNFFLPEEHFSFSADAQCLVNKKGHLLEDFKRRSAS</sequence>
<organism evidence="1 2">
    <name type="scientific">Angomonas deanei</name>
    <dbReference type="NCBI Taxonomy" id="59799"/>
    <lineage>
        <taxon>Eukaryota</taxon>
        <taxon>Discoba</taxon>
        <taxon>Euglenozoa</taxon>
        <taxon>Kinetoplastea</taxon>
        <taxon>Metakinetoplastina</taxon>
        <taxon>Trypanosomatida</taxon>
        <taxon>Trypanosomatidae</taxon>
        <taxon>Strigomonadinae</taxon>
        <taxon>Angomonas</taxon>
    </lineage>
</organism>
<gene>
    <name evidence="1" type="ORF">ADEAN_000300900</name>
</gene>
<accession>A0A7G2C8V5</accession>
<proteinExistence type="predicted"/>
<name>A0A7G2C8V5_9TRYP</name>
<keyword evidence="2" id="KW-1185">Reference proteome</keyword>
<protein>
    <submittedName>
        <fullName evidence="1">Uncharacterized protein</fullName>
    </submittedName>
</protein>